<sequence>MSTPTKRKSVRFITRDDHRLYIHPVTGEFIPGVTSTIDNLPKPFLKAWGQKLVAQEAIAKFDQFARLKDANPEAAEEWLKKAPNRFTAHAAKMGKISHGYFEELALGNPVDTSQEEEPVQLMVDHFKDYLDKVQPEFLLLEEGVYDEEHDYAGTFDAVARYNNPDLVIRDSFGNERPLVGVAWQDNKTTRSGVHPEVGLQLAAYRFAKYMIREDGTLINNKPGDFALVLHVRPEGWELVPVEAGQEELDVFIHLRAITDYTRTHSKKIIHAPVAGNRVRRRRNSKE</sequence>
<protein>
    <submittedName>
        <fullName evidence="1">Cas4 family exonuclease</fullName>
    </submittedName>
</protein>
<dbReference type="GeneID" id="54997674"/>
<proteinExistence type="predicted"/>
<accession>A0A345KWB8</accession>
<evidence type="ECO:0000313" key="2">
    <source>
        <dbReference type="Proteomes" id="UP000260367"/>
    </source>
</evidence>
<dbReference type="KEGG" id="vg:54997674"/>
<evidence type="ECO:0000313" key="1">
    <source>
        <dbReference type="EMBL" id="AXH47320.1"/>
    </source>
</evidence>
<dbReference type="GO" id="GO:0004527">
    <property type="term" value="F:exonuclease activity"/>
    <property type="evidence" value="ECO:0007669"/>
    <property type="project" value="UniProtKB-KW"/>
</dbReference>
<keyword evidence="1" id="KW-0269">Exonuclease</keyword>
<dbReference type="EMBL" id="MH509447">
    <property type="protein sequence ID" value="AXH47320.1"/>
    <property type="molecule type" value="Genomic_DNA"/>
</dbReference>
<dbReference type="RefSeq" id="YP_009806804.1">
    <property type="nucleotide sequence ID" value="NC_048017.1"/>
</dbReference>
<dbReference type="Proteomes" id="UP000260367">
    <property type="component" value="Segment"/>
</dbReference>
<keyword evidence="1" id="KW-0540">Nuclease</keyword>
<reference evidence="2" key="1">
    <citation type="submission" date="2018-06" db="EMBL/GenBank/DDBJ databases">
        <authorList>
            <person name="Zhirakovskaya E."/>
        </authorList>
    </citation>
    <scope>NUCLEOTIDE SEQUENCE [LARGE SCALE GENOMIC DNA]</scope>
</reference>
<organism evidence="1 2">
    <name type="scientific">Microbacterium phage Eden</name>
    <dbReference type="NCBI Taxonomy" id="2250289"/>
    <lineage>
        <taxon>Viruses</taxon>
        <taxon>Duplodnaviria</taxon>
        <taxon>Heunggongvirae</taxon>
        <taxon>Uroviricota</taxon>
        <taxon>Caudoviricetes</taxon>
        <taxon>Edenvirus</taxon>
        <taxon>Edenvirus eden</taxon>
    </lineage>
</organism>
<keyword evidence="2" id="KW-1185">Reference proteome</keyword>
<gene>
    <name evidence="1" type="primary">25</name>
    <name evidence="1" type="ORF">SEA_EDEN_25</name>
</gene>
<name>A0A345KWB8_9CAUD</name>
<keyword evidence="1" id="KW-0378">Hydrolase</keyword>